<dbReference type="SMART" id="SM00245">
    <property type="entry name" value="TSPc"/>
    <property type="match status" value="1"/>
</dbReference>
<dbReference type="Gene3D" id="2.30.42.10">
    <property type="match status" value="1"/>
</dbReference>
<dbReference type="SUPFAM" id="SSF52096">
    <property type="entry name" value="ClpP/crotonase"/>
    <property type="match status" value="1"/>
</dbReference>
<reference evidence="7 8" key="1">
    <citation type="submission" date="2019-12" db="EMBL/GenBank/DDBJ databases">
        <authorList>
            <person name="Zhao J."/>
        </authorList>
    </citation>
    <scope>NUCLEOTIDE SEQUENCE [LARGE SCALE GENOMIC DNA]</scope>
    <source>
        <strain evidence="7 8">S-15</strain>
    </source>
</reference>
<organism evidence="7 8">
    <name type="scientific">Acidiluteibacter ferrifornacis</name>
    <dbReference type="NCBI Taxonomy" id="2692424"/>
    <lineage>
        <taxon>Bacteria</taxon>
        <taxon>Pseudomonadati</taxon>
        <taxon>Bacteroidota</taxon>
        <taxon>Flavobacteriia</taxon>
        <taxon>Flavobacteriales</taxon>
        <taxon>Cryomorphaceae</taxon>
        <taxon>Acidiluteibacter</taxon>
    </lineage>
</organism>
<keyword evidence="4 5" id="KW-0720">Serine protease</keyword>
<dbReference type="RefSeq" id="WP_160631071.1">
    <property type="nucleotide sequence ID" value="NZ_WWNE01000003.1"/>
</dbReference>
<dbReference type="GO" id="GO:0004175">
    <property type="term" value="F:endopeptidase activity"/>
    <property type="evidence" value="ECO:0007669"/>
    <property type="project" value="TreeGrafter"/>
</dbReference>
<evidence type="ECO:0000313" key="8">
    <source>
        <dbReference type="Proteomes" id="UP000470771"/>
    </source>
</evidence>
<dbReference type="Pfam" id="PF17820">
    <property type="entry name" value="PDZ_6"/>
    <property type="match status" value="1"/>
</dbReference>
<dbReference type="NCBIfam" id="TIGR00225">
    <property type="entry name" value="prc"/>
    <property type="match status" value="1"/>
</dbReference>
<evidence type="ECO:0000256" key="2">
    <source>
        <dbReference type="ARBA" id="ARBA00022670"/>
    </source>
</evidence>
<dbReference type="GO" id="GO:0030288">
    <property type="term" value="C:outer membrane-bounded periplasmic space"/>
    <property type="evidence" value="ECO:0007669"/>
    <property type="project" value="TreeGrafter"/>
</dbReference>
<evidence type="ECO:0000256" key="3">
    <source>
        <dbReference type="ARBA" id="ARBA00022801"/>
    </source>
</evidence>
<dbReference type="PROSITE" id="PS50106">
    <property type="entry name" value="PDZ"/>
    <property type="match status" value="1"/>
</dbReference>
<dbReference type="GO" id="GO:0007165">
    <property type="term" value="P:signal transduction"/>
    <property type="evidence" value="ECO:0007669"/>
    <property type="project" value="TreeGrafter"/>
</dbReference>
<dbReference type="SMART" id="SM00228">
    <property type="entry name" value="PDZ"/>
    <property type="match status" value="1"/>
</dbReference>
<protein>
    <submittedName>
        <fullName evidence="7">PDZ domain-containing protein</fullName>
    </submittedName>
</protein>
<keyword evidence="2 5" id="KW-0645">Protease</keyword>
<evidence type="ECO:0000313" key="7">
    <source>
        <dbReference type="EMBL" id="NBG64675.1"/>
    </source>
</evidence>
<dbReference type="GO" id="GO:0008236">
    <property type="term" value="F:serine-type peptidase activity"/>
    <property type="evidence" value="ECO:0007669"/>
    <property type="project" value="UniProtKB-KW"/>
</dbReference>
<evidence type="ECO:0000256" key="5">
    <source>
        <dbReference type="RuleBase" id="RU004404"/>
    </source>
</evidence>
<dbReference type="InterPro" id="IPR005151">
    <property type="entry name" value="Tail-specific_protease"/>
</dbReference>
<dbReference type="PANTHER" id="PTHR32060">
    <property type="entry name" value="TAIL-SPECIFIC PROTEASE"/>
    <property type="match status" value="1"/>
</dbReference>
<dbReference type="Proteomes" id="UP000470771">
    <property type="component" value="Unassembled WGS sequence"/>
</dbReference>
<dbReference type="Gene3D" id="3.90.226.10">
    <property type="entry name" value="2-enoyl-CoA Hydratase, Chain A, domain 1"/>
    <property type="match status" value="1"/>
</dbReference>
<feature type="domain" description="PDZ" evidence="6">
    <location>
        <begin position="93"/>
        <end position="163"/>
    </location>
</feature>
<evidence type="ECO:0000256" key="1">
    <source>
        <dbReference type="ARBA" id="ARBA00009179"/>
    </source>
</evidence>
<dbReference type="InterPro" id="IPR029045">
    <property type="entry name" value="ClpP/crotonase-like_dom_sf"/>
</dbReference>
<gene>
    <name evidence="7" type="ORF">GQN54_01010</name>
</gene>
<dbReference type="InterPro" id="IPR036034">
    <property type="entry name" value="PDZ_sf"/>
</dbReference>
<comment type="caution">
    <text evidence="7">The sequence shown here is derived from an EMBL/GenBank/DDBJ whole genome shotgun (WGS) entry which is preliminary data.</text>
</comment>
<name>A0A6N9NJ45_9FLAO</name>
<dbReference type="SUPFAM" id="SSF50156">
    <property type="entry name" value="PDZ domain-like"/>
    <property type="match status" value="1"/>
</dbReference>
<dbReference type="CDD" id="cd07560">
    <property type="entry name" value="Peptidase_S41_CPP"/>
    <property type="match status" value="1"/>
</dbReference>
<dbReference type="PANTHER" id="PTHR32060:SF30">
    <property type="entry name" value="CARBOXY-TERMINAL PROCESSING PROTEASE CTPA"/>
    <property type="match status" value="1"/>
</dbReference>
<dbReference type="Pfam" id="PF03572">
    <property type="entry name" value="Peptidase_S41"/>
    <property type="match status" value="1"/>
</dbReference>
<evidence type="ECO:0000256" key="4">
    <source>
        <dbReference type="ARBA" id="ARBA00022825"/>
    </source>
</evidence>
<dbReference type="CDD" id="cd06782">
    <property type="entry name" value="cpPDZ_CPP-like"/>
    <property type="match status" value="1"/>
</dbReference>
<dbReference type="InterPro" id="IPR004447">
    <property type="entry name" value="Peptidase_S41A"/>
</dbReference>
<sequence length="554" mass="61934">MKKIKIAIIAGAVAISGFVSFGFVDNYFELSKNLDIFATLYKEVNTYYVDETKPGELMKTGIDAMLKSLDPYTNFIPESQIEDFKFMTTGQYGGIGALIHKDGDHVVISEPYEGFPAYNADLKAGDILIEVDGKKVSGKSTSEISEALKGQPNTVVKLLIERPGTKGNLNIDLTRKEIKIDDVPYAGMLNEKVGYIRLTSFTQTASKQVIDALNKLKKEHNAQSIVFDLRGNGGGLLNESINIVNAFVPKGTMVVQTKGKISEWDATYRTLNAPVDTEIPVVVLVDDHSASASEIVSGSLQDLDRAVIVGDRTFGKGLVQQTRRLSYNAQLKVTVAKYYIPSGRCIQKIDYAHRDKDGDAPIVADSLIVPYKTLVNKRTVYDGKGINPDIKVEERDASNITAVLVTKYHIFDYATQYRLNHESIAPASEFHLTDKEYDDFIAYLSDKNITYETETEKQLKKLKEVATKEKYFQLADEEYKSLEDKLVLDKSGDLMKFKDEIKEILENEIISRYYFQKGRIQASLNNDPTVSKAIEILGNKEIYTGILKGTYTKN</sequence>
<dbReference type="InterPro" id="IPR001478">
    <property type="entry name" value="PDZ"/>
</dbReference>
<keyword evidence="3 5" id="KW-0378">Hydrolase</keyword>
<dbReference type="InterPro" id="IPR041489">
    <property type="entry name" value="PDZ_6"/>
</dbReference>
<dbReference type="GO" id="GO:0006508">
    <property type="term" value="P:proteolysis"/>
    <property type="evidence" value="ECO:0007669"/>
    <property type="project" value="UniProtKB-KW"/>
</dbReference>
<dbReference type="EMBL" id="WWNE01000003">
    <property type="protein sequence ID" value="NBG64675.1"/>
    <property type="molecule type" value="Genomic_DNA"/>
</dbReference>
<dbReference type="Gene3D" id="3.30.750.44">
    <property type="match status" value="1"/>
</dbReference>
<comment type="similarity">
    <text evidence="1 5">Belongs to the peptidase S41A family.</text>
</comment>
<dbReference type="AlphaFoldDB" id="A0A6N9NJ45"/>
<keyword evidence="8" id="KW-1185">Reference proteome</keyword>
<accession>A0A6N9NJ45</accession>
<evidence type="ECO:0000259" key="6">
    <source>
        <dbReference type="PROSITE" id="PS50106"/>
    </source>
</evidence>
<proteinExistence type="inferred from homology"/>